<reference evidence="1 2" key="1">
    <citation type="journal article" date="2015" name="Genome Announc.">
        <title>Expanding the biotechnology potential of lactobacilli through comparative genomics of 213 strains and associated genera.</title>
        <authorList>
            <person name="Sun Z."/>
            <person name="Harris H.M."/>
            <person name="McCann A."/>
            <person name="Guo C."/>
            <person name="Argimon S."/>
            <person name="Zhang W."/>
            <person name="Yang X."/>
            <person name="Jeffery I.B."/>
            <person name="Cooney J.C."/>
            <person name="Kagawa T.F."/>
            <person name="Liu W."/>
            <person name="Song Y."/>
            <person name="Salvetti E."/>
            <person name="Wrobel A."/>
            <person name="Rasinkangas P."/>
            <person name="Parkhill J."/>
            <person name="Rea M.C."/>
            <person name="O'Sullivan O."/>
            <person name="Ritari J."/>
            <person name="Douillard F.P."/>
            <person name="Paul Ross R."/>
            <person name="Yang R."/>
            <person name="Briner A.E."/>
            <person name="Felis G.E."/>
            <person name="de Vos W.M."/>
            <person name="Barrangou R."/>
            <person name="Klaenhammer T.R."/>
            <person name="Caufield P.W."/>
            <person name="Cui Y."/>
            <person name="Zhang H."/>
            <person name="O'Toole P.W."/>
        </authorList>
    </citation>
    <scope>NUCLEOTIDE SEQUENCE [LARGE SCALE GENOMIC DNA]</scope>
    <source>
        <strain evidence="1 2">DSM 20653</strain>
    </source>
</reference>
<dbReference type="Proteomes" id="UP000051291">
    <property type="component" value="Unassembled WGS sequence"/>
</dbReference>
<evidence type="ECO:0000313" key="1">
    <source>
        <dbReference type="EMBL" id="KRM52087.1"/>
    </source>
</evidence>
<dbReference type="EMBL" id="AYYZ01000029">
    <property type="protein sequence ID" value="KRM52087.1"/>
    <property type="molecule type" value="Genomic_DNA"/>
</dbReference>
<dbReference type="PATRIC" id="fig|1423820.4.peg.1311"/>
<protein>
    <submittedName>
        <fullName evidence="1">Uncharacterized protein</fullName>
    </submittedName>
</protein>
<dbReference type="STRING" id="1423820.FC64_GL001285"/>
<dbReference type="AlphaFoldDB" id="A0A0R1ZBF7"/>
<name>A0A0R1ZBF7_9LACO</name>
<dbReference type="InterPro" id="IPR043733">
    <property type="entry name" value="DUF5677"/>
</dbReference>
<dbReference type="RefSeq" id="WP_057907095.1">
    <property type="nucleotide sequence ID" value="NZ_AYYZ01000029.1"/>
</dbReference>
<sequence>MNNLLNQIKILTEQVSQKWNETDSLVSQTVTQMAKLNLELTENFFELLEKGYPIAARIVARPVYERSMFLQYILHDRREISSRALLFYHSSRLRQYLWLGYILRDPESFKSYPKEYKEFQQQNQKVIRSQKISLKKWVSNQIENEKQAFNRIEELVKYCDIQHFDKDERRKTWYRVDPEIYGGKLKISTLSDVSKYVLNDQQNYYYNLFYGIDSLFTHGYLIADLLDSQVNEFKVALLNMCLGNLNALAKFLELEDSQTQQLKLLNRKVKQLRLAKMPMNLDELKANIDDQQLAAKFKAQVQQNFDAYQYLATHRHNYALHVLLRTINEQIMSWKWMNANYPEKRIKMFTLTSQIQTISDLYRLSVPNSAEQDTLSHLRRDKKDEYDELAQDLMRERTYRRDKQKRRWFVLESDEQTVHSMHQLEHVILKSEGEFAYLFANGFLSVHVHGINLELPYILNKKSVFLLGGVDETQTCHQVVQKLWQLFQLKED</sequence>
<gene>
    <name evidence="1" type="ORF">FC64_GL001285</name>
</gene>
<proteinExistence type="predicted"/>
<comment type="caution">
    <text evidence="1">The sequence shown here is derived from an EMBL/GenBank/DDBJ whole genome shotgun (WGS) entry which is preliminary data.</text>
</comment>
<keyword evidence="2" id="KW-1185">Reference proteome</keyword>
<organism evidence="1 2">
    <name type="scientific">Ligilactobacillus araffinosus DSM 20653</name>
    <dbReference type="NCBI Taxonomy" id="1423820"/>
    <lineage>
        <taxon>Bacteria</taxon>
        <taxon>Bacillati</taxon>
        <taxon>Bacillota</taxon>
        <taxon>Bacilli</taxon>
        <taxon>Lactobacillales</taxon>
        <taxon>Lactobacillaceae</taxon>
        <taxon>Ligilactobacillus</taxon>
    </lineage>
</organism>
<dbReference type="Pfam" id="PF18928">
    <property type="entry name" value="DUF5677"/>
    <property type="match status" value="1"/>
</dbReference>
<accession>A0A0R1ZBF7</accession>
<evidence type="ECO:0000313" key="2">
    <source>
        <dbReference type="Proteomes" id="UP000051291"/>
    </source>
</evidence>